<feature type="binding site" evidence="1">
    <location>
        <position position="30"/>
    </location>
    <ligand>
        <name>substrate</name>
    </ligand>
</feature>
<dbReference type="InterPro" id="IPR004363">
    <property type="entry name" value="Methylgl_synth"/>
</dbReference>
<evidence type="ECO:0000313" key="4">
    <source>
        <dbReference type="EMBL" id="MBC8580342.1"/>
    </source>
</evidence>
<dbReference type="EMBL" id="JACRSY010000019">
    <property type="protein sequence ID" value="MBC8580342.1"/>
    <property type="molecule type" value="Genomic_DNA"/>
</dbReference>
<dbReference type="PIRSF" id="PIRSF006614">
    <property type="entry name" value="Methylglyox_syn"/>
    <property type="match status" value="1"/>
</dbReference>
<dbReference type="InterPro" id="IPR011607">
    <property type="entry name" value="MGS-like_dom"/>
</dbReference>
<keyword evidence="1 4" id="KW-0456">Lyase</keyword>
<dbReference type="GO" id="GO:0008929">
    <property type="term" value="F:methylglyoxal synthase activity"/>
    <property type="evidence" value="ECO:0007669"/>
    <property type="project" value="UniProtKB-UniRule"/>
</dbReference>
<evidence type="ECO:0000256" key="2">
    <source>
        <dbReference type="PIRSR" id="PIRSR006614-1"/>
    </source>
</evidence>
<dbReference type="AlphaFoldDB" id="A0A926IE23"/>
<feature type="binding site" evidence="1">
    <location>
        <begin position="72"/>
        <end position="73"/>
    </location>
    <ligand>
        <name>substrate</name>
    </ligand>
</feature>
<dbReference type="SUPFAM" id="SSF52335">
    <property type="entry name" value="Methylglyoxal synthase-like"/>
    <property type="match status" value="1"/>
</dbReference>
<feature type="binding site" evidence="1">
    <location>
        <position position="105"/>
    </location>
    <ligand>
        <name>substrate</name>
    </ligand>
</feature>
<feature type="binding site" evidence="1">
    <location>
        <position position="26"/>
    </location>
    <ligand>
        <name>substrate</name>
    </ligand>
</feature>
<dbReference type="PROSITE" id="PS51855">
    <property type="entry name" value="MGS"/>
    <property type="match status" value="1"/>
</dbReference>
<dbReference type="PROSITE" id="PS01335">
    <property type="entry name" value="METHYLGLYOXAL_SYNTH"/>
    <property type="match status" value="1"/>
</dbReference>
<dbReference type="SMART" id="SM00851">
    <property type="entry name" value="MGS"/>
    <property type="match status" value="1"/>
</dbReference>
<dbReference type="Pfam" id="PF02142">
    <property type="entry name" value="MGS"/>
    <property type="match status" value="1"/>
</dbReference>
<feature type="active site" description="Proton donor/acceptor" evidence="1 2">
    <location>
        <position position="78"/>
    </location>
</feature>
<comment type="catalytic activity">
    <reaction evidence="1">
        <text>dihydroxyacetone phosphate = methylglyoxal + phosphate</text>
        <dbReference type="Rhea" id="RHEA:17937"/>
        <dbReference type="ChEBI" id="CHEBI:17158"/>
        <dbReference type="ChEBI" id="CHEBI:43474"/>
        <dbReference type="ChEBI" id="CHEBI:57642"/>
        <dbReference type="EC" id="4.2.3.3"/>
    </reaction>
</comment>
<feature type="domain" description="MGS-like" evidence="3">
    <location>
        <begin position="13"/>
        <end position="168"/>
    </location>
</feature>
<evidence type="ECO:0000313" key="5">
    <source>
        <dbReference type="Proteomes" id="UP000655830"/>
    </source>
</evidence>
<keyword evidence="5" id="KW-1185">Reference proteome</keyword>
<comment type="function">
    <text evidence="1">Catalyzes the formation of methylglyoxal from dihydroxyacetone phosphate.</text>
</comment>
<comment type="similarity">
    <text evidence="1">Belongs to the methylglyoxal synthase family.</text>
</comment>
<dbReference type="InterPro" id="IPR018148">
    <property type="entry name" value="Methylglyoxal_synth_AS"/>
</dbReference>
<feature type="binding site" evidence="1">
    <location>
        <begin position="52"/>
        <end position="55"/>
    </location>
    <ligand>
        <name>substrate</name>
    </ligand>
</feature>
<reference evidence="4" key="1">
    <citation type="submission" date="2020-08" db="EMBL/GenBank/DDBJ databases">
        <title>Genome public.</title>
        <authorList>
            <person name="Liu C."/>
            <person name="Sun Q."/>
        </authorList>
    </citation>
    <scope>NUCLEOTIDE SEQUENCE</scope>
    <source>
        <strain evidence="4">NSJ-12</strain>
    </source>
</reference>
<protein>
    <recommendedName>
        <fullName evidence="1">Methylglyoxal synthase</fullName>
        <shortName evidence="1">MGS</shortName>
        <ecNumber evidence="1">4.2.3.3</ecNumber>
    </recommendedName>
</protein>
<comment type="caution">
    <text evidence="4">The sequence shown here is derived from an EMBL/GenBank/DDBJ whole genome shotgun (WGS) entry which is preliminary data.</text>
</comment>
<dbReference type="NCBIfam" id="NF003559">
    <property type="entry name" value="PRK05234.1"/>
    <property type="match status" value="1"/>
</dbReference>
<name>A0A926IE23_9FIRM</name>
<dbReference type="RefSeq" id="WP_177669906.1">
    <property type="nucleotide sequence ID" value="NZ_JACRSY010000019.1"/>
</dbReference>
<dbReference type="PANTHER" id="PTHR30492">
    <property type="entry name" value="METHYLGLYOXAL SYNTHASE"/>
    <property type="match status" value="1"/>
</dbReference>
<dbReference type="HAMAP" id="MF_00549">
    <property type="entry name" value="Methylglyoxal_synth"/>
    <property type="match status" value="1"/>
</dbReference>
<dbReference type="Gene3D" id="3.40.50.1380">
    <property type="entry name" value="Methylglyoxal synthase-like domain"/>
    <property type="match status" value="1"/>
</dbReference>
<gene>
    <name evidence="1" type="primary">mgsA</name>
    <name evidence="4" type="ORF">H8718_12470</name>
</gene>
<dbReference type="CDD" id="cd01422">
    <property type="entry name" value="MGS"/>
    <property type="match status" value="1"/>
</dbReference>
<accession>A0A926IE23</accession>
<dbReference type="GO" id="GO:0019242">
    <property type="term" value="P:methylglyoxal biosynthetic process"/>
    <property type="evidence" value="ECO:0007669"/>
    <property type="project" value="UniProtKB-UniRule"/>
</dbReference>
<dbReference type="GO" id="GO:0005829">
    <property type="term" value="C:cytosol"/>
    <property type="evidence" value="ECO:0007669"/>
    <property type="project" value="TreeGrafter"/>
</dbReference>
<evidence type="ECO:0000259" key="3">
    <source>
        <dbReference type="PROSITE" id="PS51855"/>
    </source>
</evidence>
<dbReference type="EC" id="4.2.3.3" evidence="1"/>
<dbReference type="InterPro" id="IPR036914">
    <property type="entry name" value="MGS-like_dom_sf"/>
</dbReference>
<evidence type="ECO:0000256" key="1">
    <source>
        <dbReference type="HAMAP-Rule" id="MF_00549"/>
    </source>
</evidence>
<organism evidence="4 5">
    <name type="scientific">Zhenhengia yiwuensis</name>
    <dbReference type="NCBI Taxonomy" id="2763666"/>
    <lineage>
        <taxon>Bacteria</taxon>
        <taxon>Bacillati</taxon>
        <taxon>Bacillota</taxon>
        <taxon>Clostridia</taxon>
        <taxon>Lachnospirales</taxon>
        <taxon>Lachnospiraceae</taxon>
        <taxon>Zhenhengia</taxon>
    </lineage>
</organism>
<proteinExistence type="inferred from homology"/>
<dbReference type="PANTHER" id="PTHR30492:SF0">
    <property type="entry name" value="METHYLGLYOXAL SYNTHASE"/>
    <property type="match status" value="1"/>
</dbReference>
<dbReference type="Proteomes" id="UP000655830">
    <property type="component" value="Unassembled WGS sequence"/>
</dbReference>
<dbReference type="NCBIfam" id="TIGR00160">
    <property type="entry name" value="MGSA"/>
    <property type="match status" value="1"/>
</dbReference>
<sequence>MEQNNTQNDFTIVRMDKQKRIALVAHDSRKQDIINWVTVNKEKLTKHFLCGTGTTAKLLAAATELPITAFNSGPLGGDQQIGSRIVEGNIDFMIFFWDPLASQPHDPDVKALLRIAALYDIPVATNQSTADFLLTSPLMDQEYNRKIIDYTKRIHNRTKAFDNNEPMA</sequence>